<comment type="pathway">
    <text evidence="3">Amino-sugar metabolism; N-acetylneuraminate degradation; D-fructose 6-phosphate from N-acetylneuraminate: step 5/5.</text>
</comment>
<dbReference type="NCBIfam" id="TIGR00502">
    <property type="entry name" value="nagB"/>
    <property type="match status" value="1"/>
</dbReference>
<dbReference type="Pfam" id="PF01182">
    <property type="entry name" value="Glucosamine_iso"/>
    <property type="match status" value="1"/>
</dbReference>
<dbReference type="GO" id="GO:0004342">
    <property type="term" value="F:glucosamine-6-phosphate deaminase activity"/>
    <property type="evidence" value="ECO:0007669"/>
    <property type="project" value="UniProtKB-EC"/>
</dbReference>
<dbReference type="Proteomes" id="UP000682403">
    <property type="component" value="Unassembled WGS sequence"/>
</dbReference>
<dbReference type="CDD" id="cd01399">
    <property type="entry name" value="GlcN6P_deaminase"/>
    <property type="match status" value="1"/>
</dbReference>
<comment type="caution">
    <text evidence="3">Lacks conserved residue(s) required for the propagation of feature annotation.</text>
</comment>
<organism evidence="5 6">
    <name type="scientific">Metabacillus flavus</name>
    <dbReference type="NCBI Taxonomy" id="2823519"/>
    <lineage>
        <taxon>Bacteria</taxon>
        <taxon>Bacillati</taxon>
        <taxon>Bacillota</taxon>
        <taxon>Bacilli</taxon>
        <taxon>Bacillales</taxon>
        <taxon>Bacillaceae</taxon>
        <taxon>Metabacillus</taxon>
    </lineage>
</organism>
<evidence type="ECO:0000313" key="6">
    <source>
        <dbReference type="Proteomes" id="UP000682403"/>
    </source>
</evidence>
<dbReference type="HAMAP" id="MF_01241">
    <property type="entry name" value="GlcN6P_deamin"/>
    <property type="match status" value="1"/>
</dbReference>
<evidence type="ECO:0000313" key="5">
    <source>
        <dbReference type="EMBL" id="MBS2967939.1"/>
    </source>
</evidence>
<keyword evidence="6" id="KW-1185">Reference proteome</keyword>
<name>A0ABS5LBV6_9BACI</name>
<evidence type="ECO:0000256" key="3">
    <source>
        <dbReference type="HAMAP-Rule" id="MF_01241"/>
    </source>
</evidence>
<feature type="active site" description="Proton acceptor; for ring-opening step" evidence="3">
    <location>
        <position position="140"/>
    </location>
</feature>
<dbReference type="Gene3D" id="3.40.50.1360">
    <property type="match status" value="1"/>
</dbReference>
<dbReference type="InterPro" id="IPR037171">
    <property type="entry name" value="NagB/RpiA_transferase-like"/>
</dbReference>
<comment type="catalytic activity">
    <reaction evidence="3">
        <text>alpha-D-glucosamine 6-phosphate + H2O = beta-D-fructose 6-phosphate + NH4(+)</text>
        <dbReference type="Rhea" id="RHEA:12172"/>
        <dbReference type="ChEBI" id="CHEBI:15377"/>
        <dbReference type="ChEBI" id="CHEBI:28938"/>
        <dbReference type="ChEBI" id="CHEBI:57634"/>
        <dbReference type="ChEBI" id="CHEBI:75989"/>
        <dbReference type="EC" id="3.5.99.6"/>
    </reaction>
</comment>
<proteinExistence type="inferred from homology"/>
<feature type="active site" description="Proton acceptor; for enolization step" evidence="3">
    <location>
        <position position="69"/>
    </location>
</feature>
<feature type="active site" description="For ring-opening step" evidence="3">
    <location>
        <position position="145"/>
    </location>
</feature>
<dbReference type="SUPFAM" id="SSF100950">
    <property type="entry name" value="NagB/RpiA/CoA transferase-like"/>
    <property type="match status" value="1"/>
</dbReference>
<feature type="domain" description="Glucosamine/galactosamine-6-phosphate isomerase" evidence="4">
    <location>
        <begin position="13"/>
        <end position="228"/>
    </location>
</feature>
<evidence type="ECO:0000256" key="1">
    <source>
        <dbReference type="ARBA" id="ARBA00022801"/>
    </source>
</evidence>
<keyword evidence="2 3" id="KW-0119">Carbohydrate metabolism</keyword>
<dbReference type="EC" id="3.5.99.6" evidence="3"/>
<accession>A0ABS5LBV6</accession>
<comment type="similarity">
    <text evidence="3">Belongs to the glucosamine/galactosamine-6-phosphate isomerase family. NagB subfamily.</text>
</comment>
<comment type="caution">
    <text evidence="5">The sequence shown here is derived from an EMBL/GenBank/DDBJ whole genome shotgun (WGS) entry which is preliminary data.</text>
</comment>
<sequence>MGMKLIAAADYQDMSQKAASIFLKQMEQKKQSVLGLATGGTVKGVYSELVDVFIEGEISFAEAASFNLDEYFGMKKEDPNSYFSYMQEQFFSKTDFALERNHIPDGTAADPMEECSRYDRLIEQAGGVDLQLLGIGENGHIGFNEPGTPFEIGTHLVRLTESTRQANARYFETMAQVPKEAITMGIGTIMKSRKIVLLASGVKKAGAIEQLWYGEVTEDFPASVLKQHPDATIIADKEALSGIRMDGKGELHQ</sequence>
<dbReference type="PANTHER" id="PTHR11280:SF5">
    <property type="entry name" value="GLUCOSAMINE-6-PHOSPHATE ISOMERASE"/>
    <property type="match status" value="1"/>
</dbReference>
<dbReference type="RefSeq" id="WP_211556594.1">
    <property type="nucleotide sequence ID" value="NZ_JAGVRK010000001.1"/>
</dbReference>
<dbReference type="PROSITE" id="PS01161">
    <property type="entry name" value="GLC_GALNAC_ISOMERASE"/>
    <property type="match status" value="1"/>
</dbReference>
<keyword evidence="1 3" id="KW-0378">Hydrolase</keyword>
<comment type="function">
    <text evidence="3">Catalyzes the reversible isomerization-deamination of glucosamine 6-phosphate (GlcN6P) to form fructose 6-phosphate (Fru6P) and ammonium ion.</text>
</comment>
<dbReference type="InterPro" id="IPR006148">
    <property type="entry name" value="Glc/Gal-6P_isomerase"/>
</dbReference>
<evidence type="ECO:0000259" key="4">
    <source>
        <dbReference type="Pfam" id="PF01182"/>
    </source>
</evidence>
<evidence type="ECO:0000256" key="2">
    <source>
        <dbReference type="ARBA" id="ARBA00023277"/>
    </source>
</evidence>
<dbReference type="PANTHER" id="PTHR11280">
    <property type="entry name" value="GLUCOSAMINE-6-PHOSPHATE ISOMERASE"/>
    <property type="match status" value="1"/>
</dbReference>
<gene>
    <name evidence="3 5" type="primary">nagB</name>
    <name evidence="5" type="ORF">J9317_04010</name>
</gene>
<dbReference type="EMBL" id="JAGVRK010000001">
    <property type="protein sequence ID" value="MBS2967939.1"/>
    <property type="molecule type" value="Genomic_DNA"/>
</dbReference>
<dbReference type="InterPro" id="IPR018321">
    <property type="entry name" value="Glucosamine6P_isomerase_CS"/>
</dbReference>
<feature type="active site" description="For ring-opening step" evidence="3">
    <location>
        <position position="138"/>
    </location>
</feature>
<protein>
    <recommendedName>
        <fullName evidence="3">Glucosamine-6-phosphate deaminase</fullName>
        <ecNumber evidence="3">3.5.99.6</ecNumber>
    </recommendedName>
    <alternativeName>
        <fullName evidence="3">GlcN6P deaminase</fullName>
        <shortName evidence="3">GNPDA</shortName>
    </alternativeName>
    <alternativeName>
        <fullName evidence="3">Glucosamine-6-phosphate isomerase</fullName>
    </alternativeName>
</protein>
<reference evidence="5 6" key="1">
    <citation type="submission" date="2021-04" db="EMBL/GenBank/DDBJ databases">
        <title>Metabacillus sp. strain KIGAM252 whole genome sequence.</title>
        <authorList>
            <person name="Seo M.-J."/>
            <person name="Cho E.-S."/>
            <person name="Hwang C.Y."/>
            <person name="Yoon D.J."/>
        </authorList>
    </citation>
    <scope>NUCLEOTIDE SEQUENCE [LARGE SCALE GENOMIC DNA]</scope>
    <source>
        <strain evidence="5 6">KIGAM252</strain>
    </source>
</reference>
<dbReference type="InterPro" id="IPR004547">
    <property type="entry name" value="Glucosamine6P_isomerase"/>
</dbReference>